<dbReference type="GO" id="GO:0033186">
    <property type="term" value="C:CAF-1 complex"/>
    <property type="evidence" value="ECO:0007669"/>
    <property type="project" value="TreeGrafter"/>
</dbReference>
<feature type="region of interest" description="Disordered" evidence="7">
    <location>
        <begin position="885"/>
        <end position="907"/>
    </location>
</feature>
<dbReference type="GeneID" id="106666439"/>
<evidence type="ECO:0000256" key="6">
    <source>
        <dbReference type="ARBA" id="ARBA00023242"/>
    </source>
</evidence>
<dbReference type="Proteomes" id="UP000494040">
    <property type="component" value="Unassembled WGS sequence"/>
</dbReference>
<dbReference type="OrthoDB" id="79480at2759"/>
<feature type="compositionally biased region" description="Basic and acidic residues" evidence="7">
    <location>
        <begin position="405"/>
        <end position="415"/>
    </location>
</feature>
<keyword evidence="2" id="KW-0235">DNA replication</keyword>
<dbReference type="GO" id="GO:0006281">
    <property type="term" value="P:DNA repair"/>
    <property type="evidence" value="ECO:0007669"/>
    <property type="project" value="UniProtKB-KW"/>
</dbReference>
<evidence type="ECO:0008006" key="12">
    <source>
        <dbReference type="Google" id="ProtNLM"/>
    </source>
</evidence>
<comment type="subcellular location">
    <subcellularLocation>
        <location evidence="1">Nucleus</location>
    </subcellularLocation>
</comment>
<dbReference type="InterPro" id="IPR021644">
    <property type="entry name" value="CAF-1_p150_acidic"/>
</dbReference>
<feature type="region of interest" description="Disordered" evidence="7">
    <location>
        <begin position="24"/>
        <end position="226"/>
    </location>
</feature>
<feature type="compositionally biased region" description="Basic and acidic residues" evidence="7">
    <location>
        <begin position="38"/>
        <end position="82"/>
    </location>
</feature>
<keyword evidence="6" id="KW-0539">Nucleus</keyword>
<feature type="region of interest" description="Disordered" evidence="7">
    <location>
        <begin position="258"/>
        <end position="384"/>
    </location>
</feature>
<dbReference type="AlphaFoldDB" id="A0A8I6RW64"/>
<dbReference type="GO" id="GO:0006334">
    <property type="term" value="P:nucleosome assembly"/>
    <property type="evidence" value="ECO:0007669"/>
    <property type="project" value="TreeGrafter"/>
</dbReference>
<evidence type="ECO:0000256" key="2">
    <source>
        <dbReference type="ARBA" id="ARBA00022705"/>
    </source>
</evidence>
<dbReference type="EnsemblMetazoa" id="XM_014393640.2">
    <property type="protein sequence ID" value="XP_014249126.1"/>
    <property type="gene ID" value="LOC106666439"/>
</dbReference>
<evidence type="ECO:0000256" key="1">
    <source>
        <dbReference type="ARBA" id="ARBA00004123"/>
    </source>
</evidence>
<feature type="region of interest" description="Disordered" evidence="7">
    <location>
        <begin position="544"/>
        <end position="594"/>
    </location>
</feature>
<feature type="compositionally biased region" description="Polar residues" evidence="7">
    <location>
        <begin position="192"/>
        <end position="203"/>
    </location>
</feature>
<dbReference type="InterPro" id="IPR022043">
    <property type="entry name" value="CAF1A_DD"/>
</dbReference>
<dbReference type="Pfam" id="PF12253">
    <property type="entry name" value="CAF1A_dimeriz"/>
    <property type="match status" value="1"/>
</dbReference>
<dbReference type="RefSeq" id="XP_014249126.1">
    <property type="nucleotide sequence ID" value="XM_014393640.2"/>
</dbReference>
<evidence type="ECO:0000256" key="4">
    <source>
        <dbReference type="ARBA" id="ARBA00023186"/>
    </source>
</evidence>
<accession>A0A8I6RW64</accession>
<keyword evidence="4" id="KW-0143">Chaperone</keyword>
<dbReference type="PANTHER" id="PTHR15272">
    <property type="entry name" value="CHROMATIN ASSEMBLY FACTOR 1 SUBUNIT A CAF-1 SUBUNIT A"/>
    <property type="match status" value="1"/>
</dbReference>
<dbReference type="GO" id="GO:0005634">
    <property type="term" value="C:nucleus"/>
    <property type="evidence" value="ECO:0007669"/>
    <property type="project" value="UniProtKB-SubCell"/>
</dbReference>
<feature type="compositionally biased region" description="Basic and acidic residues" evidence="7">
    <location>
        <begin position="204"/>
        <end position="226"/>
    </location>
</feature>
<feature type="region of interest" description="Disordered" evidence="7">
    <location>
        <begin position="405"/>
        <end position="427"/>
    </location>
</feature>
<feature type="compositionally biased region" description="Basic and acidic residues" evidence="7">
    <location>
        <begin position="293"/>
        <end position="384"/>
    </location>
</feature>
<evidence type="ECO:0000313" key="10">
    <source>
        <dbReference type="EnsemblMetazoa" id="XP_014249126.1"/>
    </source>
</evidence>
<evidence type="ECO:0000256" key="3">
    <source>
        <dbReference type="ARBA" id="ARBA00022763"/>
    </source>
</evidence>
<dbReference type="OMA" id="WPSEAND"/>
<evidence type="ECO:0000259" key="8">
    <source>
        <dbReference type="Pfam" id="PF11600"/>
    </source>
</evidence>
<feature type="domain" description="Chromatin assembly factor 1 p150 subunit acidic region" evidence="8">
    <location>
        <begin position="367"/>
        <end position="432"/>
    </location>
</feature>
<feature type="compositionally biased region" description="Polar residues" evidence="7">
    <location>
        <begin position="258"/>
        <end position="285"/>
    </location>
</feature>
<feature type="compositionally biased region" description="Acidic residues" evidence="7">
    <location>
        <begin position="557"/>
        <end position="591"/>
    </location>
</feature>
<name>A0A8I6RW64_CIMLE</name>
<dbReference type="Pfam" id="PF11600">
    <property type="entry name" value="CAF1A_acidic"/>
    <property type="match status" value="1"/>
</dbReference>
<dbReference type="PANTHER" id="PTHR15272:SF0">
    <property type="entry name" value="CHROMATIN ASSEMBLY FACTOR 1 SUBUNIT A"/>
    <property type="match status" value="1"/>
</dbReference>
<feature type="compositionally biased region" description="Basic and acidic residues" evidence="7">
    <location>
        <begin position="153"/>
        <end position="168"/>
    </location>
</feature>
<keyword evidence="11" id="KW-1185">Reference proteome</keyword>
<protein>
    <recommendedName>
        <fullName evidence="12">Chromatin assembly factor 1 subunit A</fullName>
    </recommendedName>
</protein>
<evidence type="ECO:0000259" key="9">
    <source>
        <dbReference type="Pfam" id="PF12253"/>
    </source>
</evidence>
<feature type="compositionally biased region" description="Basic and acidic residues" evidence="7">
    <location>
        <begin position="94"/>
        <end position="109"/>
    </location>
</feature>
<evidence type="ECO:0000256" key="5">
    <source>
        <dbReference type="ARBA" id="ARBA00023204"/>
    </source>
</evidence>
<evidence type="ECO:0000256" key="7">
    <source>
        <dbReference type="SAM" id="MobiDB-lite"/>
    </source>
</evidence>
<keyword evidence="3" id="KW-0227">DNA damage</keyword>
<proteinExistence type="predicted"/>
<reference evidence="10" key="1">
    <citation type="submission" date="2022-01" db="UniProtKB">
        <authorList>
            <consortium name="EnsemblMetazoa"/>
        </authorList>
    </citation>
    <scope>IDENTIFICATION</scope>
</reference>
<keyword evidence="5" id="KW-0234">DNA repair</keyword>
<evidence type="ECO:0000313" key="11">
    <source>
        <dbReference type="Proteomes" id="UP000494040"/>
    </source>
</evidence>
<organism evidence="10 11">
    <name type="scientific">Cimex lectularius</name>
    <name type="common">Bed bug</name>
    <name type="synonym">Acanthia lectularia</name>
    <dbReference type="NCBI Taxonomy" id="79782"/>
    <lineage>
        <taxon>Eukaryota</taxon>
        <taxon>Metazoa</taxon>
        <taxon>Ecdysozoa</taxon>
        <taxon>Arthropoda</taxon>
        <taxon>Hexapoda</taxon>
        <taxon>Insecta</taxon>
        <taxon>Pterygota</taxon>
        <taxon>Neoptera</taxon>
        <taxon>Paraneoptera</taxon>
        <taxon>Hemiptera</taxon>
        <taxon>Heteroptera</taxon>
        <taxon>Panheteroptera</taxon>
        <taxon>Cimicomorpha</taxon>
        <taxon>Cimicidae</taxon>
        <taxon>Cimex</taxon>
    </lineage>
</organism>
<feature type="domain" description="Chromatin assembly factor 1 subunit A dimerization" evidence="9">
    <location>
        <begin position="520"/>
        <end position="589"/>
    </location>
</feature>
<sequence>MEVEDASEPPKKKLKQAKLSFCFTSPRNKRKLSEPLSEDGKALKIVCKDNDRVTDENVVKNHDVKSDSENKNPNGEHADKTELGVIYIDDSNDHEENNKENGDSHEKSTSEGNGFQLRLSFEQEKSDDVDSSNGEHPVKTELDAIYIDDSNDHEENNKENGDSHEKSTSEGNSFQLHLSLHEKSDDVDSNGEHSQQANNINRTQDSENCKVEDSNEKETDNAGIEGEKLGCVELNENNDALNDSTLVDVNNESFNVTGNETFEMSDSGTSPISESDKANFSNQEKIISPKQRLLLEKKKEKERLKEERAKQREEKLRKKMEEEDLKRRKKEEKLKKREEEQRLKEEDRKMKDEEKKKKVDEKKRKEEAKEEEKRKKKEAKLVEEQKKAQAQLAFSSFFIPKKSKCDNEQVEKSEEVEPSSKFMPFSIKPDMRLAGERRAPLSPNTKRKLDEIIAYDKMADKSQLYLSKLKNGYVPSTTQPTWHLSDEQHDVIIIESDVIENEAVVEDHSGKNKFKMHKAKLFQFHDNRRPPYWGTWRKKSTVIKPRNPLNKDKNMDYEVDSDSEWEDEGEGEDIGNEDADSDKEPSDDENVGENGYVLDNIFVPHGYLSDEEAADEEIFTPEDQKLRMQVLKKEFDEEMKTKTERLKPRLLGCVWISNETTEVSKGSLYTSLLNHRAVWDEEKGSIDVSVSEGVEIPSSPQSTSKTKKFPQEVLDLLVKFVHGNNLPLSKLLLEFTSKIEKDLPTVYVSKNALTRKVREIASKSRDFNKSPCWVVNTELQAKYGLQSVDIVPENQTPPAGKSIFSYLKNNPSSSKTPRVRKRAALTTIKDPEDTLKGHEKIDPATPVIKKKIPFVTITRTPDFIGKPPVHVDTPRPVHPFFKVSQEKGLSSKASQPIAIAETSDKEE</sequence>
<dbReference type="KEGG" id="clec:106666439"/>